<dbReference type="STRING" id="218851.A0A2G5CM15"/>
<dbReference type="AlphaFoldDB" id="A0A2G5CM15"/>
<evidence type="ECO:0000256" key="3">
    <source>
        <dbReference type="ARBA" id="ARBA00022448"/>
    </source>
</evidence>
<dbReference type="InterPro" id="IPR005341">
    <property type="entry name" value="Tim16"/>
</dbReference>
<dbReference type="GO" id="GO:0030150">
    <property type="term" value="P:protein import into mitochondrial matrix"/>
    <property type="evidence" value="ECO:0007669"/>
    <property type="project" value="InterPro"/>
</dbReference>
<dbReference type="InParanoid" id="A0A2G5CM15"/>
<keyword evidence="8" id="KW-0472">Membrane</keyword>
<dbReference type="Pfam" id="PF03656">
    <property type="entry name" value="Pam16"/>
    <property type="match status" value="1"/>
</dbReference>
<evidence type="ECO:0000256" key="4">
    <source>
        <dbReference type="ARBA" id="ARBA00022792"/>
    </source>
</evidence>
<organism evidence="9 10">
    <name type="scientific">Aquilegia coerulea</name>
    <name type="common">Rocky mountain columbine</name>
    <dbReference type="NCBI Taxonomy" id="218851"/>
    <lineage>
        <taxon>Eukaryota</taxon>
        <taxon>Viridiplantae</taxon>
        <taxon>Streptophyta</taxon>
        <taxon>Embryophyta</taxon>
        <taxon>Tracheophyta</taxon>
        <taxon>Spermatophyta</taxon>
        <taxon>Magnoliopsida</taxon>
        <taxon>Ranunculales</taxon>
        <taxon>Ranunculaceae</taxon>
        <taxon>Thalictroideae</taxon>
        <taxon>Aquilegia</taxon>
    </lineage>
</organism>
<comment type="subcellular location">
    <subcellularLocation>
        <location evidence="1">Mitochondrion inner membrane</location>
        <topology evidence="1">Peripheral membrane protein</topology>
    </subcellularLocation>
</comment>
<keyword evidence="3" id="KW-0813">Transport</keyword>
<dbReference type="EMBL" id="KZ305064">
    <property type="protein sequence ID" value="PIA31887.1"/>
    <property type="molecule type" value="Genomic_DNA"/>
</dbReference>
<dbReference type="InterPro" id="IPR036869">
    <property type="entry name" value="J_dom_sf"/>
</dbReference>
<keyword evidence="10" id="KW-1185">Reference proteome</keyword>
<proteinExistence type="inferred from homology"/>
<dbReference type="Gene3D" id="1.10.287.110">
    <property type="entry name" value="DnaJ domain"/>
    <property type="match status" value="1"/>
</dbReference>
<keyword evidence="4" id="KW-0999">Mitochondrion inner membrane</keyword>
<evidence type="ECO:0000313" key="9">
    <source>
        <dbReference type="EMBL" id="PIA31887.1"/>
    </source>
</evidence>
<keyword evidence="7" id="KW-0496">Mitochondrion</keyword>
<evidence type="ECO:0000256" key="6">
    <source>
        <dbReference type="ARBA" id="ARBA00023010"/>
    </source>
</evidence>
<evidence type="ECO:0000256" key="1">
    <source>
        <dbReference type="ARBA" id="ARBA00004637"/>
    </source>
</evidence>
<evidence type="ECO:0000256" key="2">
    <source>
        <dbReference type="ARBA" id="ARBA00008817"/>
    </source>
</evidence>
<dbReference type="GO" id="GO:0005744">
    <property type="term" value="C:TIM23 mitochondrial import inner membrane translocase complex"/>
    <property type="evidence" value="ECO:0007669"/>
    <property type="project" value="InterPro"/>
</dbReference>
<evidence type="ECO:0000256" key="5">
    <source>
        <dbReference type="ARBA" id="ARBA00022927"/>
    </source>
</evidence>
<keyword evidence="5" id="KW-0653">Protein transport</keyword>
<accession>A0A2G5CM15</accession>
<evidence type="ECO:0000256" key="7">
    <source>
        <dbReference type="ARBA" id="ARBA00023128"/>
    </source>
</evidence>
<dbReference type="FunCoup" id="A0A2G5CM15">
    <property type="interactions" value="2511"/>
</dbReference>
<dbReference type="PANTHER" id="PTHR12388">
    <property type="entry name" value="MITOCHONDRIA ASSOCIATED GRANULOCYTE MACROPHAGE CSF SIGNALING MOLECULE"/>
    <property type="match status" value="1"/>
</dbReference>
<name>A0A2G5CM15_AQUCA</name>
<sequence length="113" mass="12514">MAGRIIMNLVYVGSGILARSFAQAYRQAITNASKSGVAKEAIQNTIRKGGMTEKEARLILGVPEGSPMEEVLKKYNVMFENNHKNGSYYILSKVQRAKEFLENLYQAKVGING</sequence>
<evidence type="ECO:0000313" key="10">
    <source>
        <dbReference type="Proteomes" id="UP000230069"/>
    </source>
</evidence>
<dbReference type="PANTHER" id="PTHR12388:SF0">
    <property type="entry name" value="MITOCHONDRIAL IMPORT INNER MEMBRANE TRANSLOCASE SUBUNIT TIM16"/>
    <property type="match status" value="1"/>
</dbReference>
<keyword evidence="6" id="KW-0811">Translocation</keyword>
<dbReference type="Proteomes" id="UP000230069">
    <property type="component" value="Unassembled WGS sequence"/>
</dbReference>
<gene>
    <name evidence="9" type="ORF">AQUCO_04700029v1</name>
</gene>
<reference evidence="9 10" key="1">
    <citation type="submission" date="2017-09" db="EMBL/GenBank/DDBJ databases">
        <title>WGS assembly of Aquilegia coerulea Goldsmith.</title>
        <authorList>
            <person name="Hodges S."/>
            <person name="Kramer E."/>
            <person name="Nordborg M."/>
            <person name="Tomkins J."/>
            <person name="Borevitz J."/>
            <person name="Derieg N."/>
            <person name="Yan J."/>
            <person name="Mihaltcheva S."/>
            <person name="Hayes R.D."/>
            <person name="Rokhsar D."/>
        </authorList>
    </citation>
    <scope>NUCLEOTIDE SEQUENCE [LARGE SCALE GENOMIC DNA]</scope>
    <source>
        <strain evidence="10">cv. Goldsmith</strain>
    </source>
</reference>
<protein>
    <submittedName>
        <fullName evidence="9">Uncharacterized protein</fullName>
    </submittedName>
</protein>
<evidence type="ECO:0000256" key="8">
    <source>
        <dbReference type="ARBA" id="ARBA00023136"/>
    </source>
</evidence>
<comment type="similarity">
    <text evidence="2">Belongs to the TIM16/PAM16 family.</text>
</comment>
<dbReference type="OrthoDB" id="10262892at2759"/>